<dbReference type="Pfam" id="PF14511">
    <property type="entry name" value="RE_EcoO109I"/>
    <property type="match status" value="1"/>
</dbReference>
<proteinExistence type="predicted"/>
<geneLocation type="plasmid" evidence="2 3">
    <name>pYZ5</name>
</geneLocation>
<organism evidence="2 3">
    <name type="scientific">Azospirillum humicireducens</name>
    <dbReference type="NCBI Taxonomy" id="1226968"/>
    <lineage>
        <taxon>Bacteria</taxon>
        <taxon>Pseudomonadati</taxon>
        <taxon>Pseudomonadota</taxon>
        <taxon>Alphaproteobacteria</taxon>
        <taxon>Rhodospirillales</taxon>
        <taxon>Azospirillaceae</taxon>
        <taxon>Azospirillum</taxon>
    </lineage>
</organism>
<feature type="domain" description="Type II restriction endonuclease EcoO109IR" evidence="1">
    <location>
        <begin position="46"/>
        <end position="222"/>
    </location>
</feature>
<dbReference type="RefSeq" id="WP_108548577.1">
    <property type="nucleotide sequence ID" value="NZ_CP028906.1"/>
</dbReference>
<protein>
    <recommendedName>
        <fullName evidence="1">Type II restriction endonuclease EcoO109IR domain-containing protein</fullName>
    </recommendedName>
</protein>
<dbReference type="InterPro" id="IPR011335">
    <property type="entry name" value="Restrct_endonuc-II-like"/>
</dbReference>
<dbReference type="SUPFAM" id="SSF52980">
    <property type="entry name" value="Restriction endonuclease-like"/>
    <property type="match status" value="1"/>
</dbReference>
<name>A0A2R4VV56_9PROT</name>
<dbReference type="OrthoDB" id="5177147at2"/>
<dbReference type="AlphaFoldDB" id="A0A2R4VV56"/>
<dbReference type="KEGG" id="ahu:A6A40_25065"/>
<gene>
    <name evidence="2" type="ORF">A6A40_25065</name>
</gene>
<keyword evidence="3" id="KW-1185">Reference proteome</keyword>
<dbReference type="InterPro" id="IPR032793">
    <property type="entry name" value="RE_EcoO109IR"/>
</dbReference>
<sequence>MTEIQDDEEPILPKKGVSLHISEETQAELIAKVMTILSVSQDQASKIVDKAKELYSDRMKKRFSELKVRERLKRTNPFLVKIRGVKTVKEWADYQVKSALFASEEEAVGHLLEAIAKICHPGASVPHLPDDFDYEIVERNAVTAYQVKMSWDCMPMSTRKNLSNTISILKQHYQQEGKLFVGVFAPCYGKAKTTNPKGQQYTSMRSREFWSKVGSGDQDYDAKVGEVVGLLCAEFRSDVQESLVPELIQRLAEIANEIIGEKDGSLNYLKLFRSVNI</sequence>
<evidence type="ECO:0000313" key="2">
    <source>
        <dbReference type="EMBL" id="AWB08313.1"/>
    </source>
</evidence>
<evidence type="ECO:0000313" key="3">
    <source>
        <dbReference type="Proteomes" id="UP000077405"/>
    </source>
</evidence>
<dbReference type="Proteomes" id="UP000077405">
    <property type="component" value="Plasmid pYZ5"/>
</dbReference>
<keyword evidence="2" id="KW-0614">Plasmid</keyword>
<evidence type="ECO:0000259" key="1">
    <source>
        <dbReference type="Pfam" id="PF14511"/>
    </source>
</evidence>
<reference evidence="2 3" key="1">
    <citation type="submission" date="2018-04" db="EMBL/GenBank/DDBJ databases">
        <title>Complete genome sequence of the nitrogen-fixing bacterium Azospirillum humicireducens type strain SgZ-5.</title>
        <authorList>
            <person name="Yu Z."/>
        </authorList>
    </citation>
    <scope>NUCLEOTIDE SEQUENCE [LARGE SCALE GENOMIC DNA]</scope>
    <source>
        <strain evidence="2 3">SgZ-5</strain>
        <plasmid evidence="2 3">pYZ5</plasmid>
    </source>
</reference>
<dbReference type="EMBL" id="CP028906">
    <property type="protein sequence ID" value="AWB08313.1"/>
    <property type="molecule type" value="Genomic_DNA"/>
</dbReference>
<accession>A0A2R4VV56</accession>